<proteinExistence type="predicted"/>
<reference evidence="1" key="1">
    <citation type="submission" date="2022-05" db="EMBL/GenBank/DDBJ databases">
        <title>Sphingomonas sp. strain MG17 Genome sequencing and assembly.</title>
        <authorList>
            <person name="Kim I."/>
        </authorList>
    </citation>
    <scope>NUCLEOTIDE SEQUENCE</scope>
    <source>
        <strain evidence="1">MG17</strain>
    </source>
</reference>
<evidence type="ECO:0000313" key="1">
    <source>
        <dbReference type="EMBL" id="MCP3729246.1"/>
    </source>
</evidence>
<dbReference type="EMBL" id="JAMLDX010000001">
    <property type="protein sequence ID" value="MCP3729246.1"/>
    <property type="molecule type" value="Genomic_DNA"/>
</dbReference>
<evidence type="ECO:0000313" key="2">
    <source>
        <dbReference type="Proteomes" id="UP001139451"/>
    </source>
</evidence>
<accession>A0A9X2HI05</accession>
<gene>
    <name evidence="1" type="ORF">M9978_02295</name>
</gene>
<protein>
    <submittedName>
        <fullName evidence="1">Uncharacterized protein</fullName>
    </submittedName>
</protein>
<dbReference type="RefSeq" id="WP_254291224.1">
    <property type="nucleotide sequence ID" value="NZ_JAMLDX010000001.1"/>
</dbReference>
<dbReference type="AlphaFoldDB" id="A0A9X2HI05"/>
<sequence length="98" mass="10661">MTKVAVLRIWRPDGSLKVNLSKRLCRRLGSVVTGTVDGSIDHPGFALGHPRWQVLSTSGDMSQSYAPQVSVSGNTLSWAFEGGYEGTRSSCIIRYGVF</sequence>
<dbReference type="Proteomes" id="UP001139451">
    <property type="component" value="Unassembled WGS sequence"/>
</dbReference>
<keyword evidence="2" id="KW-1185">Reference proteome</keyword>
<name>A0A9X2HI05_9SPHN</name>
<organism evidence="1 2">
    <name type="scientific">Sphingomonas tagetis</name>
    <dbReference type="NCBI Taxonomy" id="2949092"/>
    <lineage>
        <taxon>Bacteria</taxon>
        <taxon>Pseudomonadati</taxon>
        <taxon>Pseudomonadota</taxon>
        <taxon>Alphaproteobacteria</taxon>
        <taxon>Sphingomonadales</taxon>
        <taxon>Sphingomonadaceae</taxon>
        <taxon>Sphingomonas</taxon>
    </lineage>
</organism>
<comment type="caution">
    <text evidence="1">The sequence shown here is derived from an EMBL/GenBank/DDBJ whole genome shotgun (WGS) entry which is preliminary data.</text>
</comment>